<evidence type="ECO:0000313" key="8">
    <source>
        <dbReference type="EMBL" id="MVM09214.1"/>
    </source>
</evidence>
<dbReference type="EMBL" id="WPTS01000026">
    <property type="protein sequence ID" value="MVK34893.1"/>
    <property type="molecule type" value="Genomic_DNA"/>
</dbReference>
<organism evidence="3">
    <name type="scientific">Staphylococcus aureus</name>
    <dbReference type="NCBI Taxonomy" id="1280"/>
    <lineage>
        <taxon>Bacteria</taxon>
        <taxon>Bacillati</taxon>
        <taxon>Bacillota</taxon>
        <taxon>Bacilli</taxon>
        <taxon>Bacillales</taxon>
        <taxon>Staphylococcaceae</taxon>
        <taxon>Staphylococcus</taxon>
    </lineage>
</organism>
<dbReference type="Proteomes" id="UP000293434">
    <property type="component" value="Unassembled WGS sequence"/>
</dbReference>
<feature type="non-terminal residue" evidence="3">
    <location>
        <position position="1"/>
    </location>
</feature>
<evidence type="ECO:0000313" key="4">
    <source>
        <dbReference type="EMBL" id="MVK33709.1"/>
    </source>
</evidence>
<dbReference type="EMBL" id="WPOS01000036">
    <property type="protein sequence ID" value="MVG28167.1"/>
    <property type="molecule type" value="Genomic_DNA"/>
</dbReference>
<protein>
    <submittedName>
        <fullName evidence="3">IS6 family transposase</fullName>
    </submittedName>
</protein>
<proteinExistence type="predicted"/>
<dbReference type="EMBL" id="WPOS01000025">
    <property type="protein sequence ID" value="MVG27540.1"/>
    <property type="molecule type" value="Genomic_DNA"/>
</dbReference>
<evidence type="ECO:0000313" key="6">
    <source>
        <dbReference type="EMBL" id="MVK35472.1"/>
    </source>
</evidence>
<evidence type="ECO:0000313" key="11">
    <source>
        <dbReference type="EMBL" id="RZH94401.1"/>
    </source>
</evidence>
<evidence type="ECO:0000313" key="2">
    <source>
        <dbReference type="EMBL" id="MVG27540.1"/>
    </source>
</evidence>
<evidence type="ECO:0000313" key="14">
    <source>
        <dbReference type="Proteomes" id="UP000478867"/>
    </source>
</evidence>
<dbReference type="EMBL" id="WPXC01000030">
    <property type="protein sequence ID" value="MVM11449.1"/>
    <property type="molecule type" value="Genomic_DNA"/>
</dbReference>
<comment type="caution">
    <text evidence="3">The sequence shown here is derived from an EMBL/GenBank/DDBJ whole genome shotgun (WGS) entry which is preliminary data.</text>
</comment>
<dbReference type="EMBL" id="WPXC01000029">
    <property type="protein sequence ID" value="MVM11190.1"/>
    <property type="molecule type" value="Genomic_DNA"/>
</dbReference>
<dbReference type="EMBL" id="WPXC01000003">
    <property type="protein sequence ID" value="MVM09214.1"/>
    <property type="molecule type" value="Genomic_DNA"/>
</dbReference>
<reference evidence="11 12" key="1">
    <citation type="submission" date="2018-11" db="EMBL/GenBank/DDBJ databases">
        <title>Genomic profiling of Staphylococcus species from a Poultry farm system in KwaZulu-Natal, South Africa.</title>
        <authorList>
            <person name="Amoako D.G."/>
            <person name="Somboro A.M."/>
            <person name="Abia A.L.K."/>
            <person name="Bester L.A."/>
            <person name="Essack S.Y."/>
        </authorList>
    </citation>
    <scope>NUCLEOTIDE SEQUENCE [LARGE SCALE GENOMIC DNA]</scope>
    <source>
        <strain evidence="11 12">SA9</strain>
    </source>
</reference>
<evidence type="ECO:0000313" key="7">
    <source>
        <dbReference type="EMBL" id="MVK35528.1"/>
    </source>
</evidence>
<dbReference type="EMBL" id="RQTC01000064">
    <property type="protein sequence ID" value="RZH94401.1"/>
    <property type="molecule type" value="Genomic_DNA"/>
</dbReference>
<evidence type="ECO:0000313" key="12">
    <source>
        <dbReference type="Proteomes" id="UP000293434"/>
    </source>
</evidence>
<dbReference type="Proteomes" id="UP000478867">
    <property type="component" value="Unassembled WGS sequence"/>
</dbReference>
<dbReference type="Proteomes" id="UP000471199">
    <property type="component" value="Unassembled WGS sequence"/>
</dbReference>
<dbReference type="EMBL" id="WPTS01000032">
    <property type="protein sequence ID" value="MVK35528.1"/>
    <property type="molecule type" value="Genomic_DNA"/>
</dbReference>
<evidence type="ECO:0000313" key="5">
    <source>
        <dbReference type="EMBL" id="MVK34893.1"/>
    </source>
</evidence>
<evidence type="ECO:0000313" key="13">
    <source>
        <dbReference type="Proteomes" id="UP000471199"/>
    </source>
</evidence>
<accession>A0A6B0BMV4</accession>
<reference evidence="13 14" key="2">
    <citation type="submission" date="2019-11" db="EMBL/GenBank/DDBJ databases">
        <title>Implementation of targeted gown and glove precautions to prevent Staphylococcus aureus acquisition in community-based nursing homes.</title>
        <authorList>
            <person name="Stine O.C."/>
        </authorList>
    </citation>
    <scope>NUCLEOTIDE SEQUENCE</scope>
    <source>
        <strain evidence="8 14">S_1081.LBCF.DN</strain>
        <strain evidence="4 13">S_2062.LAUP.DI</strain>
        <strain evidence="3">S_4084.LAUM.DI</strain>
    </source>
</reference>
<dbReference type="EMBL" id="WPTS01000010">
    <property type="protein sequence ID" value="MVK33709.1"/>
    <property type="molecule type" value="Genomic_DNA"/>
</dbReference>
<gene>
    <name evidence="11" type="ORF">EIG94_04835</name>
    <name evidence="1" type="ORF">GO651_07505</name>
    <name evidence="2" type="ORF">GO651_10410</name>
    <name evidence="3" type="ORF">GO651_13640</name>
    <name evidence="4" type="ORF">GO814_00925</name>
    <name evidence="5" type="ORF">GO814_07035</name>
    <name evidence="6" type="ORF">GO814_10025</name>
    <name evidence="7" type="ORF">GO814_10305</name>
    <name evidence="8" type="ORF">GO942_00720</name>
    <name evidence="9" type="ORF">GO942_10990</name>
    <name evidence="10" type="ORF">GO942_12325</name>
</gene>
<name>A0A6B0BMV4_STAAU</name>
<evidence type="ECO:0000313" key="1">
    <source>
        <dbReference type="EMBL" id="MVG26987.1"/>
    </source>
</evidence>
<evidence type="ECO:0000313" key="10">
    <source>
        <dbReference type="EMBL" id="MVM11449.1"/>
    </source>
</evidence>
<evidence type="ECO:0000313" key="9">
    <source>
        <dbReference type="EMBL" id="MVM11190.1"/>
    </source>
</evidence>
<evidence type="ECO:0000313" key="3">
    <source>
        <dbReference type="EMBL" id="MVG28167.1"/>
    </source>
</evidence>
<dbReference type="EMBL" id="WPOS01000008">
    <property type="protein sequence ID" value="MVG26987.1"/>
    <property type="molecule type" value="Genomic_DNA"/>
</dbReference>
<dbReference type="EMBL" id="WPTS01000027">
    <property type="protein sequence ID" value="MVK35472.1"/>
    <property type="molecule type" value="Genomic_DNA"/>
</dbReference>
<dbReference type="AlphaFoldDB" id="A0A6B0BMV4"/>
<sequence>KKNRRSLQIYGFSPCHEISIMLAS</sequence>